<sequence length="268" mass="31449">MLKRKTGLPKAEMSNQSEKDIQKYRVDQSPERKKRKTEDEERKEKATASKKRKEGEKKRKKKKDKKEKSKDSEGPSGRKRKRSHSRVQITTGRQPVSIRKEDNLDEETFNICKEIIRPVKRALNHLQKPGKGLSLQEEVERTRISLLKIGDHISEHLKAYSDQEEIRLWRTNLWIFVSKFTEWGARKLHKIYKMADKMRLKVQEQEQRKKETVGDENDLEPSESREDSTTPQVPRGPHPEKLHPSLPHPPQVHSEPTDQLMPPSHSQP</sequence>
<dbReference type="Pfam" id="PF13907">
    <property type="entry name" value="CHD1-like_C"/>
    <property type="match status" value="1"/>
</dbReference>
<dbReference type="PANTHER" id="PTHR21765:SF1">
    <property type="entry name" value="CHD1 HELICAL C-TERMINAL DOMAIN CONTAINING PROTEIN 1"/>
    <property type="match status" value="1"/>
</dbReference>
<organism evidence="5 6">
    <name type="scientific">Pogona vitticeps</name>
    <name type="common">central bearded dragon</name>
    <dbReference type="NCBI Taxonomy" id="103695"/>
    <lineage>
        <taxon>Eukaryota</taxon>
        <taxon>Metazoa</taxon>
        <taxon>Chordata</taxon>
        <taxon>Craniata</taxon>
        <taxon>Vertebrata</taxon>
        <taxon>Euteleostomi</taxon>
        <taxon>Lepidosauria</taxon>
        <taxon>Squamata</taxon>
        <taxon>Bifurcata</taxon>
        <taxon>Unidentata</taxon>
        <taxon>Episquamata</taxon>
        <taxon>Toxicofera</taxon>
        <taxon>Iguania</taxon>
        <taxon>Acrodonta</taxon>
        <taxon>Agamidae</taxon>
        <taxon>Amphibolurinae</taxon>
        <taxon>Pogona</taxon>
    </lineage>
</organism>
<comment type="subcellular location">
    <subcellularLocation>
        <location evidence="1">Nucleus</location>
    </subcellularLocation>
</comment>
<proteinExistence type="predicted"/>
<dbReference type="GeneID" id="110085466"/>
<dbReference type="InterPro" id="IPR025260">
    <property type="entry name" value="CHD1-like_C"/>
</dbReference>
<feature type="region of interest" description="Disordered" evidence="3">
    <location>
        <begin position="203"/>
        <end position="268"/>
    </location>
</feature>
<feature type="domain" description="Chromodomain-helicase-DNA-binding protein 1-like C-terminal" evidence="4">
    <location>
        <begin position="93"/>
        <end position="195"/>
    </location>
</feature>
<dbReference type="Proteomes" id="UP001652642">
    <property type="component" value="Chromosome 12"/>
</dbReference>
<feature type="region of interest" description="Disordered" evidence="3">
    <location>
        <begin position="1"/>
        <end position="97"/>
    </location>
</feature>
<dbReference type="PANTHER" id="PTHR21765">
    <property type="entry name" value="SIMILAR TO CHROMODOMAIN-HELICASE-DNA-BINDING PROTEIN 1 (CHD-1)"/>
    <property type="match status" value="1"/>
</dbReference>
<evidence type="ECO:0000313" key="6">
    <source>
        <dbReference type="RefSeq" id="XP_072838220.1"/>
    </source>
</evidence>
<evidence type="ECO:0000256" key="1">
    <source>
        <dbReference type="ARBA" id="ARBA00004123"/>
    </source>
</evidence>
<accession>A0ABM5EYI1</accession>
<evidence type="ECO:0000313" key="5">
    <source>
        <dbReference type="Proteomes" id="UP001652642"/>
    </source>
</evidence>
<keyword evidence="2" id="KW-0539">Nucleus</keyword>
<evidence type="ECO:0000256" key="2">
    <source>
        <dbReference type="ARBA" id="ARBA00023242"/>
    </source>
</evidence>
<dbReference type="RefSeq" id="XP_072838220.1">
    <property type="nucleotide sequence ID" value="XM_072982119.1"/>
</dbReference>
<dbReference type="InterPro" id="IPR039880">
    <property type="entry name" value="CHCT1-like"/>
</dbReference>
<protein>
    <submittedName>
        <fullName evidence="6">Chromodomain-helicase-DNA-binding protein 2-like</fullName>
    </submittedName>
</protein>
<gene>
    <name evidence="6" type="primary">LOC110085466</name>
</gene>
<name>A0ABM5EYI1_9SAUR</name>
<evidence type="ECO:0000256" key="3">
    <source>
        <dbReference type="SAM" id="MobiDB-lite"/>
    </source>
</evidence>
<dbReference type="SMART" id="SM01176">
    <property type="entry name" value="DUF4208"/>
    <property type="match status" value="1"/>
</dbReference>
<feature type="compositionally biased region" description="Basic and acidic residues" evidence="3">
    <location>
        <begin position="203"/>
        <end position="213"/>
    </location>
</feature>
<keyword evidence="5" id="KW-1185">Reference proteome</keyword>
<evidence type="ECO:0000259" key="4">
    <source>
        <dbReference type="SMART" id="SM01176"/>
    </source>
</evidence>
<feature type="compositionally biased region" description="Basic and acidic residues" evidence="3">
    <location>
        <begin position="17"/>
        <end position="57"/>
    </location>
</feature>
<reference evidence="6" key="1">
    <citation type="submission" date="2025-08" db="UniProtKB">
        <authorList>
            <consortium name="RefSeq"/>
        </authorList>
    </citation>
    <scope>IDENTIFICATION</scope>
</reference>